<dbReference type="Proteomes" id="UP000035268">
    <property type="component" value="Chromosome"/>
</dbReference>
<dbReference type="KEGG" id="vbl:L21SP4_00354"/>
<dbReference type="STRING" id="1307763.L21SP4_00354"/>
<proteinExistence type="predicted"/>
<dbReference type="RefSeq" id="WP_160300624.1">
    <property type="nucleotide sequence ID" value="NZ_CP010904.1"/>
</dbReference>
<reference evidence="3" key="1">
    <citation type="submission" date="2015-02" db="EMBL/GenBank/DDBJ databases">
        <title>Description and complete genome sequence of the first cultured representative of the subdivision 5 of the Verrucomicrobia phylum.</title>
        <authorList>
            <person name="Spring S."/>
            <person name="Bunk B."/>
            <person name="Sproer C."/>
            <person name="Klenk H.-P."/>
        </authorList>
    </citation>
    <scope>NUCLEOTIDE SEQUENCE [LARGE SCALE GENOMIC DNA]</scope>
    <source>
        <strain evidence="3">L21-Fru-AB</strain>
    </source>
</reference>
<dbReference type="EMBL" id="CP010904">
    <property type="protein sequence ID" value="AKJ63635.1"/>
    <property type="molecule type" value="Genomic_DNA"/>
</dbReference>
<evidence type="ECO:0000313" key="2">
    <source>
        <dbReference type="EMBL" id="AKJ63635.1"/>
    </source>
</evidence>
<evidence type="ECO:0000256" key="1">
    <source>
        <dbReference type="SAM" id="MobiDB-lite"/>
    </source>
</evidence>
<feature type="compositionally biased region" description="Basic and acidic residues" evidence="1">
    <location>
        <begin position="47"/>
        <end position="56"/>
    </location>
</feature>
<sequence length="56" mass="6334">MEQNQNSRKGKHLTRVERMVIERMSRGGIPRTIPGFSQGIEGTPLQDGKRGKIEVE</sequence>
<feature type="region of interest" description="Disordered" evidence="1">
    <location>
        <begin position="24"/>
        <end position="56"/>
    </location>
</feature>
<organism evidence="2 3">
    <name type="scientific">Kiritimatiella glycovorans</name>
    <dbReference type="NCBI Taxonomy" id="1307763"/>
    <lineage>
        <taxon>Bacteria</taxon>
        <taxon>Pseudomonadati</taxon>
        <taxon>Kiritimatiellota</taxon>
        <taxon>Kiritimatiellia</taxon>
        <taxon>Kiritimatiellales</taxon>
        <taxon>Kiritimatiellaceae</taxon>
        <taxon>Kiritimatiella</taxon>
    </lineage>
</organism>
<reference evidence="2 3" key="2">
    <citation type="journal article" date="2016" name="ISME J.">
        <title>Characterization of the first cultured representative of Verrucomicrobia subdivision 5 indicates the proposal of a novel phylum.</title>
        <authorList>
            <person name="Spring S."/>
            <person name="Bunk B."/>
            <person name="Sproer C."/>
            <person name="Schumann P."/>
            <person name="Rohde M."/>
            <person name="Tindall B.J."/>
            <person name="Klenk H.P."/>
        </authorList>
    </citation>
    <scope>NUCLEOTIDE SEQUENCE [LARGE SCALE GENOMIC DNA]</scope>
    <source>
        <strain evidence="2 3">L21-Fru-AB</strain>
    </source>
</reference>
<gene>
    <name evidence="2" type="ORF">L21SP4_00354</name>
</gene>
<evidence type="ECO:0000313" key="3">
    <source>
        <dbReference type="Proteomes" id="UP000035268"/>
    </source>
</evidence>
<name>A0A0G3EFQ8_9BACT</name>
<protein>
    <submittedName>
        <fullName evidence="2">Uncharacterized protein</fullName>
    </submittedName>
</protein>
<dbReference type="AlphaFoldDB" id="A0A0G3EFQ8"/>
<accession>A0A0G3EFQ8</accession>
<keyword evidence="3" id="KW-1185">Reference proteome</keyword>